<name>A0ABW3TV62_9BACL</name>
<evidence type="ECO:0000313" key="2">
    <source>
        <dbReference type="Proteomes" id="UP001597231"/>
    </source>
</evidence>
<dbReference type="RefSeq" id="WP_381479437.1">
    <property type="nucleotide sequence ID" value="NZ_JBHTLT010000001.1"/>
</dbReference>
<protein>
    <submittedName>
        <fullName evidence="1">Uncharacterized protein</fullName>
    </submittedName>
</protein>
<proteinExistence type="predicted"/>
<accession>A0ABW3TV62</accession>
<organism evidence="1 2">
    <name type="scientific">Sporosarcina contaminans</name>
    <dbReference type="NCBI Taxonomy" id="633403"/>
    <lineage>
        <taxon>Bacteria</taxon>
        <taxon>Bacillati</taxon>
        <taxon>Bacillota</taxon>
        <taxon>Bacilli</taxon>
        <taxon>Bacillales</taxon>
        <taxon>Caryophanaceae</taxon>
        <taxon>Sporosarcina</taxon>
    </lineage>
</organism>
<comment type="caution">
    <text evidence="1">The sequence shown here is derived from an EMBL/GenBank/DDBJ whole genome shotgun (WGS) entry which is preliminary data.</text>
</comment>
<dbReference type="EMBL" id="JBHTLT010000001">
    <property type="protein sequence ID" value="MFD1203569.1"/>
    <property type="molecule type" value="Genomic_DNA"/>
</dbReference>
<keyword evidence="2" id="KW-1185">Reference proteome</keyword>
<evidence type="ECO:0000313" key="1">
    <source>
        <dbReference type="EMBL" id="MFD1203569.1"/>
    </source>
</evidence>
<dbReference type="Proteomes" id="UP001597231">
    <property type="component" value="Unassembled WGS sequence"/>
</dbReference>
<gene>
    <name evidence="1" type="ORF">ACFQ38_00260</name>
</gene>
<reference evidence="2" key="1">
    <citation type="journal article" date="2019" name="Int. J. Syst. Evol. Microbiol.">
        <title>The Global Catalogue of Microorganisms (GCM) 10K type strain sequencing project: providing services to taxonomists for standard genome sequencing and annotation.</title>
        <authorList>
            <consortium name="The Broad Institute Genomics Platform"/>
            <consortium name="The Broad Institute Genome Sequencing Center for Infectious Disease"/>
            <person name="Wu L."/>
            <person name="Ma J."/>
        </authorList>
    </citation>
    <scope>NUCLEOTIDE SEQUENCE [LARGE SCALE GENOMIC DNA]</scope>
    <source>
        <strain evidence="2">CCUG 53915</strain>
    </source>
</reference>
<sequence>MITTAAYARLMGATRRIRIAGAVLSADGFGNTADSLDGKKIRTDRKSICAGLKRKISI</sequence>